<evidence type="ECO:0000256" key="5">
    <source>
        <dbReference type="ARBA" id="ARBA00038359"/>
    </source>
</evidence>
<feature type="transmembrane region" description="Helical" evidence="6">
    <location>
        <begin position="49"/>
        <end position="70"/>
    </location>
</feature>
<evidence type="ECO:0000259" key="7">
    <source>
        <dbReference type="Pfam" id="PF20684"/>
    </source>
</evidence>
<comment type="subcellular location">
    <subcellularLocation>
        <location evidence="1">Membrane</location>
        <topology evidence="1">Multi-pass membrane protein</topology>
    </subcellularLocation>
</comment>
<dbReference type="PANTHER" id="PTHR33048:SF47">
    <property type="entry name" value="INTEGRAL MEMBRANE PROTEIN-RELATED"/>
    <property type="match status" value="1"/>
</dbReference>
<keyword evidence="3 6" id="KW-1133">Transmembrane helix</keyword>
<proteinExistence type="inferred from homology"/>
<dbReference type="GO" id="GO:0016020">
    <property type="term" value="C:membrane"/>
    <property type="evidence" value="ECO:0007669"/>
    <property type="project" value="UniProtKB-SubCell"/>
</dbReference>
<evidence type="ECO:0000313" key="9">
    <source>
        <dbReference type="Proteomes" id="UP001280581"/>
    </source>
</evidence>
<keyword evidence="2 6" id="KW-0812">Transmembrane</keyword>
<gene>
    <name evidence="8" type="ORF">GRF29_69g1622163</name>
</gene>
<dbReference type="PANTHER" id="PTHR33048">
    <property type="entry name" value="PTH11-LIKE INTEGRAL MEMBRANE PROTEIN (AFU_ORTHOLOGUE AFUA_5G11245)"/>
    <property type="match status" value="1"/>
</dbReference>
<evidence type="ECO:0000256" key="1">
    <source>
        <dbReference type="ARBA" id="ARBA00004141"/>
    </source>
</evidence>
<dbReference type="AlphaFoldDB" id="A0AAN6LX66"/>
<feature type="transmembrane region" description="Helical" evidence="6">
    <location>
        <begin position="98"/>
        <end position="117"/>
    </location>
</feature>
<evidence type="ECO:0000256" key="2">
    <source>
        <dbReference type="ARBA" id="ARBA00022692"/>
    </source>
</evidence>
<name>A0AAN6LX66_9PLEO</name>
<evidence type="ECO:0000313" key="8">
    <source>
        <dbReference type="EMBL" id="KAK3209393.1"/>
    </source>
</evidence>
<keyword evidence="4 6" id="KW-0472">Membrane</keyword>
<protein>
    <recommendedName>
        <fullName evidence="7">Rhodopsin domain-containing protein</fullName>
    </recommendedName>
</protein>
<reference evidence="8 9" key="1">
    <citation type="submission" date="2021-02" db="EMBL/GenBank/DDBJ databases">
        <title>Genome assembly of Pseudopithomyces chartarum.</title>
        <authorList>
            <person name="Jauregui R."/>
            <person name="Singh J."/>
            <person name="Voisey C."/>
        </authorList>
    </citation>
    <scope>NUCLEOTIDE SEQUENCE [LARGE SCALE GENOMIC DNA]</scope>
    <source>
        <strain evidence="8 9">AGR01</strain>
    </source>
</reference>
<feature type="domain" description="Rhodopsin" evidence="7">
    <location>
        <begin position="15"/>
        <end position="134"/>
    </location>
</feature>
<comment type="similarity">
    <text evidence="5">Belongs to the SAT4 family.</text>
</comment>
<keyword evidence="9" id="KW-1185">Reference proteome</keyword>
<organism evidence="8 9">
    <name type="scientific">Pseudopithomyces chartarum</name>
    <dbReference type="NCBI Taxonomy" id="1892770"/>
    <lineage>
        <taxon>Eukaryota</taxon>
        <taxon>Fungi</taxon>
        <taxon>Dikarya</taxon>
        <taxon>Ascomycota</taxon>
        <taxon>Pezizomycotina</taxon>
        <taxon>Dothideomycetes</taxon>
        <taxon>Pleosporomycetidae</taxon>
        <taxon>Pleosporales</taxon>
        <taxon>Massarineae</taxon>
        <taxon>Didymosphaeriaceae</taxon>
        <taxon>Pseudopithomyces</taxon>
    </lineage>
</organism>
<dbReference type="EMBL" id="WVTA01000006">
    <property type="protein sequence ID" value="KAK3209393.1"/>
    <property type="molecule type" value="Genomic_DNA"/>
</dbReference>
<feature type="transmembrane region" description="Helical" evidence="6">
    <location>
        <begin position="20"/>
        <end position="42"/>
    </location>
</feature>
<dbReference type="Proteomes" id="UP001280581">
    <property type="component" value="Unassembled WGS sequence"/>
</dbReference>
<evidence type="ECO:0000256" key="4">
    <source>
        <dbReference type="ARBA" id="ARBA00023136"/>
    </source>
</evidence>
<dbReference type="InterPro" id="IPR049326">
    <property type="entry name" value="Rhodopsin_dom_fungi"/>
</dbReference>
<evidence type="ECO:0000256" key="3">
    <source>
        <dbReference type="ARBA" id="ARBA00022989"/>
    </source>
</evidence>
<dbReference type="InterPro" id="IPR052337">
    <property type="entry name" value="SAT4-like"/>
</dbReference>
<comment type="caution">
    <text evidence="8">The sequence shown here is derived from an EMBL/GenBank/DDBJ whole genome shotgun (WGS) entry which is preliminary data.</text>
</comment>
<accession>A0AAN6LX66</accession>
<dbReference type="Pfam" id="PF20684">
    <property type="entry name" value="Fung_rhodopsin"/>
    <property type="match status" value="1"/>
</dbReference>
<sequence length="138" mass="15659">MIPFSPEIVAYQKAEYANKLLYIATLTLAKLSIISLLMILTASNLHRKLGWGLTALIALWGIITESFAVFQCGAKRPWQFIGEDAYCLGMTEFWRSFSALNMLTDLCLILYPVHVLFNLQMTMRKKITIVGFFGTRSL</sequence>
<evidence type="ECO:0000256" key="6">
    <source>
        <dbReference type="SAM" id="Phobius"/>
    </source>
</evidence>